<protein>
    <recommendedName>
        <fullName evidence="4">DUF3511 domain protein</fullName>
    </recommendedName>
</protein>
<gene>
    <name evidence="2" type="ORF">RND81_08G024700</name>
</gene>
<sequence>MDEYRSKSYNDGRMEIETYYNENNNHSNNNNGGVVGFQDLRCYSASYATSSAANAPKQSKPGNGSSSKPVWCFGDPELQRKKRVASYKSYSVEGKLKKSFSKSFRWIKDRYSNMVHGP</sequence>
<accession>A0AAW1J1S3</accession>
<feature type="compositionally biased region" description="Polar residues" evidence="1">
    <location>
        <begin position="56"/>
        <end position="68"/>
    </location>
</feature>
<evidence type="ECO:0000313" key="3">
    <source>
        <dbReference type="Proteomes" id="UP001443914"/>
    </source>
</evidence>
<dbReference type="PANTHER" id="PTHR33193">
    <property type="entry name" value="DOMAIN PROTEIN, PUTATIVE (DUF3511)-RELATED"/>
    <property type="match status" value="1"/>
</dbReference>
<evidence type="ECO:0000313" key="2">
    <source>
        <dbReference type="EMBL" id="KAK9697247.1"/>
    </source>
</evidence>
<dbReference type="Proteomes" id="UP001443914">
    <property type="component" value="Unassembled WGS sequence"/>
</dbReference>
<dbReference type="EMBL" id="JBDFQZ010000008">
    <property type="protein sequence ID" value="KAK9697247.1"/>
    <property type="molecule type" value="Genomic_DNA"/>
</dbReference>
<dbReference type="InterPro" id="IPR021899">
    <property type="entry name" value="DUF3511"/>
</dbReference>
<keyword evidence="3" id="KW-1185">Reference proteome</keyword>
<dbReference type="AlphaFoldDB" id="A0AAW1J1S3"/>
<feature type="region of interest" description="Disordered" evidence="1">
    <location>
        <begin position="51"/>
        <end position="70"/>
    </location>
</feature>
<evidence type="ECO:0008006" key="4">
    <source>
        <dbReference type="Google" id="ProtNLM"/>
    </source>
</evidence>
<proteinExistence type="predicted"/>
<evidence type="ECO:0000256" key="1">
    <source>
        <dbReference type="SAM" id="MobiDB-lite"/>
    </source>
</evidence>
<name>A0AAW1J1S3_SAPOF</name>
<comment type="caution">
    <text evidence="2">The sequence shown here is derived from an EMBL/GenBank/DDBJ whole genome shotgun (WGS) entry which is preliminary data.</text>
</comment>
<dbReference type="Pfam" id="PF12023">
    <property type="entry name" value="DUF3511"/>
    <property type="match status" value="1"/>
</dbReference>
<dbReference type="PANTHER" id="PTHR33193:SF62">
    <property type="entry name" value="FAMILY ABC TRANSPORTER, PUTATIVE (DUF3511)-RELATED"/>
    <property type="match status" value="1"/>
</dbReference>
<reference evidence="2" key="1">
    <citation type="submission" date="2024-03" db="EMBL/GenBank/DDBJ databases">
        <title>WGS assembly of Saponaria officinalis var. Norfolk2.</title>
        <authorList>
            <person name="Jenkins J."/>
            <person name="Shu S."/>
            <person name="Grimwood J."/>
            <person name="Barry K."/>
            <person name="Goodstein D."/>
            <person name="Schmutz J."/>
            <person name="Leebens-Mack J."/>
            <person name="Osbourn A."/>
        </authorList>
    </citation>
    <scope>NUCLEOTIDE SEQUENCE [LARGE SCALE GENOMIC DNA]</scope>
    <source>
        <strain evidence="2">JIC</strain>
    </source>
</reference>
<organism evidence="2 3">
    <name type="scientific">Saponaria officinalis</name>
    <name type="common">Common soapwort</name>
    <name type="synonym">Lychnis saponaria</name>
    <dbReference type="NCBI Taxonomy" id="3572"/>
    <lineage>
        <taxon>Eukaryota</taxon>
        <taxon>Viridiplantae</taxon>
        <taxon>Streptophyta</taxon>
        <taxon>Embryophyta</taxon>
        <taxon>Tracheophyta</taxon>
        <taxon>Spermatophyta</taxon>
        <taxon>Magnoliopsida</taxon>
        <taxon>eudicotyledons</taxon>
        <taxon>Gunneridae</taxon>
        <taxon>Pentapetalae</taxon>
        <taxon>Caryophyllales</taxon>
        <taxon>Caryophyllaceae</taxon>
        <taxon>Caryophylleae</taxon>
        <taxon>Saponaria</taxon>
    </lineage>
</organism>